<dbReference type="Pfam" id="PF13414">
    <property type="entry name" value="TPR_11"/>
    <property type="match status" value="2"/>
</dbReference>
<dbReference type="SUPFAM" id="SSF48452">
    <property type="entry name" value="TPR-like"/>
    <property type="match status" value="1"/>
</dbReference>
<dbReference type="InterPro" id="IPR019734">
    <property type="entry name" value="TPR_rpt"/>
</dbReference>
<dbReference type="Pfam" id="PF13181">
    <property type="entry name" value="TPR_8"/>
    <property type="match status" value="1"/>
</dbReference>
<evidence type="ECO:0000256" key="4">
    <source>
        <dbReference type="SAM" id="SignalP"/>
    </source>
</evidence>
<dbReference type="PANTHER" id="PTHR44943">
    <property type="entry name" value="CELLULOSE SYNTHASE OPERON PROTEIN C"/>
    <property type="match status" value="1"/>
</dbReference>
<evidence type="ECO:0000256" key="2">
    <source>
        <dbReference type="ARBA" id="ARBA00022803"/>
    </source>
</evidence>
<feature type="repeat" description="TPR" evidence="3">
    <location>
        <begin position="232"/>
        <end position="265"/>
    </location>
</feature>
<accession>A0A2J0LHH2</accession>
<evidence type="ECO:0000256" key="3">
    <source>
        <dbReference type="PROSITE-ProRule" id="PRU00339"/>
    </source>
</evidence>
<dbReference type="PROSITE" id="PS50293">
    <property type="entry name" value="TPR_REGION"/>
    <property type="match status" value="3"/>
</dbReference>
<dbReference type="EMBL" id="PFGP01000096">
    <property type="protein sequence ID" value="PIW66304.1"/>
    <property type="molecule type" value="Genomic_DNA"/>
</dbReference>
<feature type="repeat" description="TPR" evidence="3">
    <location>
        <begin position="104"/>
        <end position="137"/>
    </location>
</feature>
<organism evidence="5 6">
    <name type="scientific">Candidatus Taenaricola geysiri</name>
    <dbReference type="NCBI Taxonomy" id="1974752"/>
    <lineage>
        <taxon>Bacteria</taxon>
        <taxon>Pseudomonadati</taxon>
        <taxon>Candidatus Omnitrophota</taxon>
        <taxon>Candidatus Taenaricola</taxon>
    </lineage>
</organism>
<reference evidence="5 6" key="1">
    <citation type="submission" date="2017-09" db="EMBL/GenBank/DDBJ databases">
        <title>Depth-based differentiation of microbial function through sediment-hosted aquifers and enrichment of novel symbionts in the deep terrestrial subsurface.</title>
        <authorList>
            <person name="Probst A.J."/>
            <person name="Ladd B."/>
            <person name="Jarett J.K."/>
            <person name="Geller-Mcgrath D.E."/>
            <person name="Sieber C.M."/>
            <person name="Emerson J.B."/>
            <person name="Anantharaman K."/>
            <person name="Thomas B.C."/>
            <person name="Malmstrom R."/>
            <person name="Stieglmeier M."/>
            <person name="Klingl A."/>
            <person name="Woyke T."/>
            <person name="Ryan C.M."/>
            <person name="Banfield J.F."/>
        </authorList>
    </citation>
    <scope>NUCLEOTIDE SEQUENCE [LARGE SCALE GENOMIC DNA]</scope>
    <source>
        <strain evidence="5">CG12_big_fil_rev_8_21_14_0_65_43_15</strain>
    </source>
</reference>
<dbReference type="InterPro" id="IPR051685">
    <property type="entry name" value="Ycf3/AcsC/BcsC/TPR_MFPF"/>
</dbReference>
<dbReference type="SMART" id="SM00028">
    <property type="entry name" value="TPR"/>
    <property type="match status" value="5"/>
</dbReference>
<evidence type="ECO:0000313" key="6">
    <source>
        <dbReference type="Proteomes" id="UP000231267"/>
    </source>
</evidence>
<dbReference type="Proteomes" id="UP000231267">
    <property type="component" value="Unassembled WGS sequence"/>
</dbReference>
<evidence type="ECO:0000256" key="1">
    <source>
        <dbReference type="ARBA" id="ARBA00022737"/>
    </source>
</evidence>
<protein>
    <submittedName>
        <fullName evidence="5">Uncharacterized protein</fullName>
    </submittedName>
</protein>
<dbReference type="PANTHER" id="PTHR44943:SF8">
    <property type="entry name" value="TPR REPEAT-CONTAINING PROTEIN MJ0263"/>
    <property type="match status" value="1"/>
</dbReference>
<gene>
    <name evidence="5" type="ORF">COW11_04145</name>
</gene>
<proteinExistence type="predicted"/>
<sequence>MKKTIQIFSIVLCLGFICLPVIAEEPAQEKQEYSEARVFNNNGVDFVASKKYTDAIKEFKKALDIDKSFQAARYNLALAYYNSGKTKDAISELKYLTNSSYYFVNAHYNLGTIYLREGMLDEATEQLNIVIELEPSHAEAYFNLGFIYFKKDLLDDALTYYKEGVEIRPDSVKGRMSLAFIYEKKNMFKEAADEYMKALEFNPDNQDARQALGGVQAISRIREYLKSDSKDAWAYVYLGHIYYARGMYKEAVDNYNKALQIDPANATAKTSSEKTVVMMLEA</sequence>
<evidence type="ECO:0000313" key="5">
    <source>
        <dbReference type="EMBL" id="PIW66304.1"/>
    </source>
</evidence>
<feature type="signal peptide" evidence="4">
    <location>
        <begin position="1"/>
        <end position="23"/>
    </location>
</feature>
<feature type="repeat" description="TPR" evidence="3">
    <location>
        <begin position="172"/>
        <end position="205"/>
    </location>
</feature>
<keyword evidence="4" id="KW-0732">Signal</keyword>
<dbReference type="Gene3D" id="1.25.40.10">
    <property type="entry name" value="Tetratricopeptide repeat domain"/>
    <property type="match status" value="4"/>
</dbReference>
<comment type="caution">
    <text evidence="5">The sequence shown here is derived from an EMBL/GenBank/DDBJ whole genome shotgun (WGS) entry which is preliminary data.</text>
</comment>
<dbReference type="Pfam" id="PF00515">
    <property type="entry name" value="TPR_1"/>
    <property type="match status" value="1"/>
</dbReference>
<feature type="chain" id="PRO_5014394890" evidence="4">
    <location>
        <begin position="24"/>
        <end position="282"/>
    </location>
</feature>
<dbReference type="PROSITE" id="PS50005">
    <property type="entry name" value="TPR"/>
    <property type="match status" value="5"/>
</dbReference>
<dbReference type="AlphaFoldDB" id="A0A2J0LHH2"/>
<keyword evidence="2 3" id="KW-0802">TPR repeat</keyword>
<keyword evidence="1" id="KW-0677">Repeat</keyword>
<name>A0A2J0LHH2_9BACT</name>
<feature type="repeat" description="TPR" evidence="3">
    <location>
        <begin position="138"/>
        <end position="171"/>
    </location>
</feature>
<dbReference type="InterPro" id="IPR011990">
    <property type="entry name" value="TPR-like_helical_dom_sf"/>
</dbReference>
<feature type="repeat" description="TPR" evidence="3">
    <location>
        <begin position="36"/>
        <end position="69"/>
    </location>
</feature>